<sequence length="109" mass="11830">MPFCADADHVTSGVAPELSFLTSHTGHHARSLNTVRKGQFLRLDGPYGRDLHYEAVVLAAKGMGIVGVLLFARHLAERRAHDDRARGAAARLRDSKEPVFGGQKDTVPS</sequence>
<dbReference type="OrthoDB" id="5244652at2759"/>
<feature type="transmembrane region" description="Helical" evidence="2">
    <location>
        <begin position="51"/>
        <end position="72"/>
    </location>
</feature>
<organism evidence="3 4">
    <name type="scientific">Cordyceps fumosorosea (strain ARSEF 2679)</name>
    <name type="common">Isaria fumosorosea</name>
    <dbReference type="NCBI Taxonomy" id="1081104"/>
    <lineage>
        <taxon>Eukaryota</taxon>
        <taxon>Fungi</taxon>
        <taxon>Dikarya</taxon>
        <taxon>Ascomycota</taxon>
        <taxon>Pezizomycotina</taxon>
        <taxon>Sordariomycetes</taxon>
        <taxon>Hypocreomycetidae</taxon>
        <taxon>Hypocreales</taxon>
        <taxon>Cordycipitaceae</taxon>
        <taxon>Cordyceps</taxon>
    </lineage>
</organism>
<dbReference type="GeneID" id="30026139"/>
<reference evidence="3 4" key="1">
    <citation type="journal article" date="2016" name="Genome Biol. Evol.">
        <title>Divergent and convergent evolution of fungal pathogenicity.</title>
        <authorList>
            <person name="Shang Y."/>
            <person name="Xiao G."/>
            <person name="Zheng P."/>
            <person name="Cen K."/>
            <person name="Zhan S."/>
            <person name="Wang C."/>
        </authorList>
    </citation>
    <scope>NUCLEOTIDE SEQUENCE [LARGE SCALE GENOMIC DNA]</scope>
    <source>
        <strain evidence="3 4">ARSEF 2679</strain>
    </source>
</reference>
<name>A0A162J5A1_CORFA</name>
<protein>
    <submittedName>
        <fullName evidence="3">Uncharacterized protein</fullName>
    </submittedName>
</protein>
<keyword evidence="4" id="KW-1185">Reference proteome</keyword>
<evidence type="ECO:0000256" key="1">
    <source>
        <dbReference type="SAM" id="MobiDB-lite"/>
    </source>
</evidence>
<dbReference type="AlphaFoldDB" id="A0A162J5A1"/>
<keyword evidence="2" id="KW-0812">Transmembrane</keyword>
<keyword evidence="2" id="KW-1133">Transmembrane helix</keyword>
<gene>
    <name evidence="3" type="ORF">ISF_09847</name>
</gene>
<dbReference type="RefSeq" id="XP_018699363.1">
    <property type="nucleotide sequence ID" value="XM_018853447.1"/>
</dbReference>
<evidence type="ECO:0000313" key="4">
    <source>
        <dbReference type="Proteomes" id="UP000076744"/>
    </source>
</evidence>
<feature type="compositionally biased region" description="Basic and acidic residues" evidence="1">
    <location>
        <begin position="80"/>
        <end position="97"/>
    </location>
</feature>
<feature type="region of interest" description="Disordered" evidence="1">
    <location>
        <begin position="80"/>
        <end position="109"/>
    </location>
</feature>
<accession>A0A162J5A1</accession>
<comment type="caution">
    <text evidence="3">The sequence shown here is derived from an EMBL/GenBank/DDBJ whole genome shotgun (WGS) entry which is preliminary data.</text>
</comment>
<evidence type="ECO:0000313" key="3">
    <source>
        <dbReference type="EMBL" id="OAA39638.1"/>
    </source>
</evidence>
<evidence type="ECO:0000256" key="2">
    <source>
        <dbReference type="SAM" id="Phobius"/>
    </source>
</evidence>
<dbReference type="EMBL" id="AZHB01000082">
    <property type="protein sequence ID" value="OAA39638.1"/>
    <property type="molecule type" value="Genomic_DNA"/>
</dbReference>
<keyword evidence="2" id="KW-0472">Membrane</keyword>
<proteinExistence type="predicted"/>
<dbReference type="Proteomes" id="UP000076744">
    <property type="component" value="Unassembled WGS sequence"/>
</dbReference>